<evidence type="ECO:0008006" key="3">
    <source>
        <dbReference type="Google" id="ProtNLM"/>
    </source>
</evidence>
<accession>A0ABR7IUW3</accession>
<evidence type="ECO:0000313" key="2">
    <source>
        <dbReference type="Proteomes" id="UP000605990"/>
    </source>
</evidence>
<keyword evidence="2" id="KW-1185">Reference proteome</keyword>
<dbReference type="RefSeq" id="WP_166124758.1">
    <property type="nucleotide sequence ID" value="NZ_JAANOQ010000001.1"/>
</dbReference>
<sequence>MKTPIELFEEKRDKYIALIPQESKCRFEKHKLVKEKQFEKSLLLRNELKIIREEKENIYNEIMEIYDSEPISTTNISLKKEILTFVAKLGYNYVEYSINQAIKKQVQYLNLQHKIAFENKDFENSVKNSDEAIKLIAISNKPLDFFL</sequence>
<name>A0ABR7IUW3_9FLAO</name>
<dbReference type="Proteomes" id="UP000605990">
    <property type="component" value="Unassembled WGS sequence"/>
</dbReference>
<dbReference type="EMBL" id="JACRUN010000001">
    <property type="protein sequence ID" value="MBC5833508.1"/>
    <property type="molecule type" value="Genomic_DNA"/>
</dbReference>
<comment type="caution">
    <text evidence="1">The sequence shown here is derived from an EMBL/GenBank/DDBJ whole genome shotgun (WGS) entry which is preliminary data.</text>
</comment>
<evidence type="ECO:0000313" key="1">
    <source>
        <dbReference type="EMBL" id="MBC5833508.1"/>
    </source>
</evidence>
<gene>
    <name evidence="1" type="ORF">H8R27_01280</name>
</gene>
<proteinExistence type="predicted"/>
<reference evidence="1 2" key="1">
    <citation type="submission" date="2020-08" db="EMBL/GenBank/DDBJ databases">
        <title>Description of novel Flavobacterium F-408 isolate.</title>
        <authorList>
            <person name="Saticioglu I.B."/>
            <person name="Duman M."/>
            <person name="Altun S."/>
        </authorList>
    </citation>
    <scope>NUCLEOTIDE SEQUENCE [LARGE SCALE GENOMIC DNA]</scope>
    <source>
        <strain evidence="1 2">F-408</strain>
    </source>
</reference>
<protein>
    <recommendedName>
        <fullName evidence="3">DUF892 family protein</fullName>
    </recommendedName>
</protein>
<organism evidence="1 2">
    <name type="scientific">Flavobacterium bernardetii</name>
    <dbReference type="NCBI Taxonomy" id="2813823"/>
    <lineage>
        <taxon>Bacteria</taxon>
        <taxon>Pseudomonadati</taxon>
        <taxon>Bacteroidota</taxon>
        <taxon>Flavobacteriia</taxon>
        <taxon>Flavobacteriales</taxon>
        <taxon>Flavobacteriaceae</taxon>
        <taxon>Flavobacterium</taxon>
    </lineage>
</organism>